<keyword evidence="1" id="KW-0539">Nucleus</keyword>
<dbReference type="Proteomes" id="UP000799444">
    <property type="component" value="Unassembled WGS sequence"/>
</dbReference>
<dbReference type="GO" id="GO:0008270">
    <property type="term" value="F:zinc ion binding"/>
    <property type="evidence" value="ECO:0007669"/>
    <property type="project" value="InterPro"/>
</dbReference>
<dbReference type="GO" id="GO:0000981">
    <property type="term" value="F:DNA-binding transcription factor activity, RNA polymerase II-specific"/>
    <property type="evidence" value="ECO:0007669"/>
    <property type="project" value="InterPro"/>
</dbReference>
<reference evidence="4" key="1">
    <citation type="journal article" date="2020" name="Stud. Mycol.">
        <title>101 Dothideomycetes genomes: a test case for predicting lifestyles and emergence of pathogens.</title>
        <authorList>
            <person name="Haridas S."/>
            <person name="Albert R."/>
            <person name="Binder M."/>
            <person name="Bloem J."/>
            <person name="Labutti K."/>
            <person name="Salamov A."/>
            <person name="Andreopoulos B."/>
            <person name="Baker S."/>
            <person name="Barry K."/>
            <person name="Bills G."/>
            <person name="Bluhm B."/>
            <person name="Cannon C."/>
            <person name="Castanera R."/>
            <person name="Culley D."/>
            <person name="Daum C."/>
            <person name="Ezra D."/>
            <person name="Gonzalez J."/>
            <person name="Henrissat B."/>
            <person name="Kuo A."/>
            <person name="Liang C."/>
            <person name="Lipzen A."/>
            <person name="Lutzoni F."/>
            <person name="Magnuson J."/>
            <person name="Mondo S."/>
            <person name="Nolan M."/>
            <person name="Ohm R."/>
            <person name="Pangilinan J."/>
            <person name="Park H.-J."/>
            <person name="Ramirez L."/>
            <person name="Alfaro M."/>
            <person name="Sun H."/>
            <person name="Tritt A."/>
            <person name="Yoshinaga Y."/>
            <person name="Zwiers L.-H."/>
            <person name="Turgeon B."/>
            <person name="Goodwin S."/>
            <person name="Spatafora J."/>
            <person name="Crous P."/>
            <person name="Grigoriev I."/>
        </authorList>
    </citation>
    <scope>NUCLEOTIDE SEQUENCE</scope>
    <source>
        <strain evidence="4">CBS 125425</strain>
    </source>
</reference>
<accession>A0A9P4UX05</accession>
<dbReference type="EMBL" id="ML996315">
    <property type="protein sequence ID" value="KAF2727725.1"/>
    <property type="molecule type" value="Genomic_DNA"/>
</dbReference>
<evidence type="ECO:0000259" key="3">
    <source>
        <dbReference type="PROSITE" id="PS50048"/>
    </source>
</evidence>
<name>A0A9P4UX05_9PLEO</name>
<gene>
    <name evidence="4" type="ORF">EJ04DRAFT_581818</name>
</gene>
<dbReference type="InterPro" id="IPR036864">
    <property type="entry name" value="Zn2-C6_fun-type_DNA-bd_sf"/>
</dbReference>
<dbReference type="OrthoDB" id="5429770at2759"/>
<organism evidence="4 5">
    <name type="scientific">Polyplosphaeria fusca</name>
    <dbReference type="NCBI Taxonomy" id="682080"/>
    <lineage>
        <taxon>Eukaryota</taxon>
        <taxon>Fungi</taxon>
        <taxon>Dikarya</taxon>
        <taxon>Ascomycota</taxon>
        <taxon>Pezizomycotina</taxon>
        <taxon>Dothideomycetes</taxon>
        <taxon>Pleosporomycetidae</taxon>
        <taxon>Pleosporales</taxon>
        <taxon>Tetraplosphaeriaceae</taxon>
        <taxon>Polyplosphaeria</taxon>
    </lineage>
</organism>
<dbReference type="PANTHER" id="PTHR38791">
    <property type="entry name" value="ZN(II)2CYS6 TRANSCRIPTION FACTOR (EUROFUNG)-RELATED-RELATED"/>
    <property type="match status" value="1"/>
</dbReference>
<evidence type="ECO:0000256" key="2">
    <source>
        <dbReference type="SAM" id="MobiDB-lite"/>
    </source>
</evidence>
<dbReference type="PROSITE" id="PS00463">
    <property type="entry name" value="ZN2_CY6_FUNGAL_1"/>
    <property type="match status" value="1"/>
</dbReference>
<feature type="region of interest" description="Disordered" evidence="2">
    <location>
        <begin position="63"/>
        <end position="82"/>
    </location>
</feature>
<comment type="caution">
    <text evidence="4">The sequence shown here is derived from an EMBL/GenBank/DDBJ whole genome shotgun (WGS) entry which is preliminary data.</text>
</comment>
<dbReference type="SUPFAM" id="SSF57701">
    <property type="entry name" value="Zn2/Cys6 DNA-binding domain"/>
    <property type="match status" value="1"/>
</dbReference>
<dbReference type="AlphaFoldDB" id="A0A9P4UX05"/>
<dbReference type="InterPro" id="IPR053175">
    <property type="entry name" value="DHMBA_Reg_Transcription_Factor"/>
</dbReference>
<feature type="compositionally biased region" description="Polar residues" evidence="2">
    <location>
        <begin position="71"/>
        <end position="82"/>
    </location>
</feature>
<keyword evidence="5" id="KW-1185">Reference proteome</keyword>
<evidence type="ECO:0000313" key="5">
    <source>
        <dbReference type="Proteomes" id="UP000799444"/>
    </source>
</evidence>
<protein>
    <recommendedName>
        <fullName evidence="3">Zn(2)-C6 fungal-type domain-containing protein</fullName>
    </recommendedName>
</protein>
<proteinExistence type="predicted"/>
<sequence>MVYYGALSQGCQQCRRRKIKCDQRKPGCLKCEKAQSSCPGYRDLSNEIFRDESARVIRKARSRRLNEDASPGSTLLQGTGKVRSSTSMSVASMEASLASTIPQMMGQSLSELATAFFFAKYTCDEPPFSKNFRQWLVDMYVDGPDNCAPRAAMEAAGMAGIANIYHAPHVGFKSKEAYCRALSTTKRTLDNPESSVSDATLMTAILLGMVEFLTLDSIESYEAWFTHIEGGLALLNLRGQPQFDYERGGQLLLQLRHQILFACVQQDLPPPKAFLAVTEAFNASPMGQRRRSRLPTPIGDMCFHILALRAAIKDGTITGSTAICNEAKRIDRDLQTWRSSLPRDWEYHVVQGAAGATWCFRGEYHVYENAWVAQVWNNWRAMRILLQQLIISYSDAGALNLETSDAVDLVRKLSSEICHTTCTFVVGKARSSALIWPLSVVAQEPRNGLLERRWAVKHLQDVGAALGMRRATVIADAVARELRSDAAEVL</sequence>
<dbReference type="Gene3D" id="4.10.240.10">
    <property type="entry name" value="Zn(2)-C6 fungal-type DNA-binding domain"/>
    <property type="match status" value="1"/>
</dbReference>
<dbReference type="InterPro" id="IPR001138">
    <property type="entry name" value="Zn2Cys6_DnaBD"/>
</dbReference>
<dbReference type="Pfam" id="PF00172">
    <property type="entry name" value="Zn_clus"/>
    <property type="match status" value="1"/>
</dbReference>
<evidence type="ECO:0000313" key="4">
    <source>
        <dbReference type="EMBL" id="KAF2727725.1"/>
    </source>
</evidence>
<dbReference type="PROSITE" id="PS50048">
    <property type="entry name" value="ZN2_CY6_FUNGAL_2"/>
    <property type="match status" value="1"/>
</dbReference>
<feature type="domain" description="Zn(2)-C6 fungal-type" evidence="3">
    <location>
        <begin position="10"/>
        <end position="38"/>
    </location>
</feature>
<dbReference type="SMART" id="SM00066">
    <property type="entry name" value="GAL4"/>
    <property type="match status" value="1"/>
</dbReference>
<dbReference type="CDD" id="cd00067">
    <property type="entry name" value="GAL4"/>
    <property type="match status" value="1"/>
</dbReference>
<evidence type="ECO:0000256" key="1">
    <source>
        <dbReference type="ARBA" id="ARBA00023242"/>
    </source>
</evidence>